<name>A0A0S4PVS4_9HELI</name>
<evidence type="ECO:0000313" key="5">
    <source>
        <dbReference type="Proteomes" id="UP000064525"/>
    </source>
</evidence>
<feature type="transmembrane region" description="Helical" evidence="1">
    <location>
        <begin position="302"/>
        <end position="326"/>
    </location>
</feature>
<organism evidence="4 5">
    <name type="scientific">Helicobacter typhlonius</name>
    <dbReference type="NCBI Taxonomy" id="76936"/>
    <lineage>
        <taxon>Bacteria</taxon>
        <taxon>Pseudomonadati</taxon>
        <taxon>Campylobacterota</taxon>
        <taxon>Epsilonproteobacteria</taxon>
        <taxon>Campylobacterales</taxon>
        <taxon>Helicobacteraceae</taxon>
        <taxon>Helicobacter</taxon>
    </lineage>
</organism>
<feature type="transmembrane region" description="Helical" evidence="1">
    <location>
        <begin position="514"/>
        <end position="539"/>
    </location>
</feature>
<comment type="function">
    <text evidence="1">Catalyzes the sodium-dependent transport of glutamate.</text>
</comment>
<keyword evidence="1" id="KW-0769">Symport</keyword>
<keyword evidence="3" id="KW-0732">Signal</keyword>
<keyword evidence="1" id="KW-0813">Transport</keyword>
<keyword evidence="1" id="KW-0812">Transmembrane</keyword>
<feature type="transmembrane region" description="Helical" evidence="1">
    <location>
        <begin position="388"/>
        <end position="410"/>
    </location>
</feature>
<keyword evidence="1" id="KW-0739">Sodium transport</keyword>
<proteinExistence type="inferred from homology"/>
<dbReference type="Pfam" id="PF03616">
    <property type="entry name" value="Glt_symporter"/>
    <property type="match status" value="1"/>
</dbReference>
<dbReference type="EMBL" id="LN907858">
    <property type="protein sequence ID" value="CUU40092.1"/>
    <property type="molecule type" value="Genomic_DNA"/>
</dbReference>
<feature type="transmembrane region" description="Helical" evidence="1">
    <location>
        <begin position="422"/>
        <end position="442"/>
    </location>
</feature>
<feature type="transmembrane region" description="Helical" evidence="1">
    <location>
        <begin position="211"/>
        <end position="228"/>
    </location>
</feature>
<comment type="similarity">
    <text evidence="1">Belongs to the glutamate:Na(+) symporter (ESS) (TC 2.A.27) family.</text>
</comment>
<keyword evidence="1" id="KW-1003">Cell membrane</keyword>
<feature type="transmembrane region" description="Helical" evidence="1">
    <location>
        <begin position="147"/>
        <end position="168"/>
    </location>
</feature>
<dbReference type="PANTHER" id="PTHR36178">
    <property type="entry name" value="SLR0625 PROTEIN"/>
    <property type="match status" value="1"/>
</dbReference>
<evidence type="ECO:0000256" key="2">
    <source>
        <dbReference type="NCBIfam" id="TIGR00210"/>
    </source>
</evidence>
<dbReference type="GO" id="GO:0015501">
    <property type="term" value="F:glutamate:sodium symporter activity"/>
    <property type="evidence" value="ECO:0007669"/>
    <property type="project" value="UniProtKB-UniRule"/>
</dbReference>
<accession>A0A0S4PVS4</accession>
<feature type="transmembrane region" description="Helical" evidence="1">
    <location>
        <begin position="354"/>
        <end position="376"/>
    </location>
</feature>
<protein>
    <recommendedName>
        <fullName evidence="1 2">Sodium/glutamate symporter</fullName>
    </recommendedName>
</protein>
<dbReference type="PATRIC" id="fig|76936.10.peg.1179"/>
<keyword evidence="1" id="KW-0406">Ion transport</keyword>
<feature type="transmembrane region" description="Helical" evidence="1">
    <location>
        <begin position="448"/>
        <end position="469"/>
    </location>
</feature>
<dbReference type="KEGG" id="hty:BN2458_PEG1207"/>
<gene>
    <name evidence="4" type="ORF">BN2458_PEG1207</name>
</gene>
<dbReference type="AlphaFoldDB" id="A0A0S4PVS4"/>
<comment type="subcellular location">
    <subcellularLocation>
        <location evidence="1">Cell membrane</location>
        <topology evidence="1">Multi-pass membrane protein</topology>
    </subcellularLocation>
</comment>
<feature type="transmembrane region" description="Helical" evidence="1">
    <location>
        <begin position="235"/>
        <end position="260"/>
    </location>
</feature>
<reference evidence="5" key="1">
    <citation type="submission" date="2015-11" db="EMBL/GenBank/DDBJ databases">
        <authorList>
            <person name="Anvar S.Y."/>
        </authorList>
    </citation>
    <scope>NUCLEOTIDE SEQUENCE [LARGE SCALE GENOMIC DNA]</scope>
</reference>
<keyword evidence="1" id="KW-0472">Membrane</keyword>
<evidence type="ECO:0000256" key="3">
    <source>
        <dbReference type="SAM" id="SignalP"/>
    </source>
</evidence>
<dbReference type="Proteomes" id="UP000064525">
    <property type="component" value="Chromosome I"/>
</dbReference>
<evidence type="ECO:0000256" key="1">
    <source>
        <dbReference type="HAMAP-Rule" id="MF_02062"/>
    </source>
</evidence>
<feature type="transmembrane region" description="Helical" evidence="1">
    <location>
        <begin position="481"/>
        <end position="502"/>
    </location>
</feature>
<keyword evidence="1" id="KW-0029">Amino-acid transport</keyword>
<dbReference type="NCBIfam" id="TIGR00210">
    <property type="entry name" value="gltS"/>
    <property type="match status" value="1"/>
</dbReference>
<sequence>MFRVCKIACIYVMFVMVSPPPLNAYTEIPQNQSEVAQDSITQEGGRGLLKAMQETLETPQECAWHKPEDMKPISSWANSYVTKNETSLYATTLESCATSTLPSSSKITALAGNGEFLYIEAKDSNGASVLGYIKADSATLSTFSFDFYFTLVCMVFVLLLGRYIIAKVRFLRDYNIPEPVVGGIVVALFILVFYQTFAIELKFDSSLKDPLMLAFFSSIGLSADFASLKKGGKMLVIFLVLVTGLLFLQNLIGIGVSYGMGVDPLLGMLGGSITMSGGHGTGAAWADIFKAEPYNFAAATEVAMACATFGLVMGGLIGGPTARYLINKHNIKIPGKEHNNDDPHGFETPQKERLITPISFIESLALIALCLLVGTLSSEYSKSVFPMFNLPTFVHCLFVGVILRNALSALNIHQVFDREVSVLGNVSLSLFLAFAMMTLNLWQLVALALPMIVILSAQAVCMVAFAVFVTFRFCGKDYDAAVLAAGHCGFGLGATPTAMVNMQTVTSHYGPSHMAFIVVPLVGAFFIDLINAVVIQSILQLFI</sequence>
<keyword evidence="1" id="KW-1133">Transmembrane helix</keyword>
<feature type="signal peptide" evidence="3">
    <location>
        <begin position="1"/>
        <end position="24"/>
    </location>
</feature>
<keyword evidence="1" id="KW-0915">Sodium</keyword>
<evidence type="ECO:0000313" key="4">
    <source>
        <dbReference type="EMBL" id="CUU40092.1"/>
    </source>
</evidence>
<dbReference type="InterPro" id="IPR004445">
    <property type="entry name" value="GltS"/>
</dbReference>
<dbReference type="PANTHER" id="PTHR36178:SF1">
    <property type="entry name" value="SODIUM_GLUTAMATE SYMPORTER"/>
    <property type="match status" value="1"/>
</dbReference>
<feature type="transmembrane region" description="Helical" evidence="1">
    <location>
        <begin position="180"/>
        <end position="199"/>
    </location>
</feature>
<feature type="chain" id="PRO_5006625922" description="Sodium/glutamate symporter" evidence="3">
    <location>
        <begin position="25"/>
        <end position="543"/>
    </location>
</feature>
<dbReference type="GO" id="GO:0005886">
    <property type="term" value="C:plasma membrane"/>
    <property type="evidence" value="ECO:0007669"/>
    <property type="project" value="UniProtKB-SubCell"/>
</dbReference>
<dbReference type="GO" id="GO:0015813">
    <property type="term" value="P:L-glutamate transmembrane transport"/>
    <property type="evidence" value="ECO:0007669"/>
    <property type="project" value="UniProtKB-UniRule"/>
</dbReference>
<dbReference type="HAMAP" id="MF_02062">
    <property type="entry name" value="GltS"/>
    <property type="match status" value="1"/>
</dbReference>